<evidence type="ECO:0000256" key="1">
    <source>
        <dbReference type="SAM" id="MobiDB-lite"/>
    </source>
</evidence>
<organism evidence="2 3">
    <name type="scientific">Steinernema glaseri</name>
    <dbReference type="NCBI Taxonomy" id="37863"/>
    <lineage>
        <taxon>Eukaryota</taxon>
        <taxon>Metazoa</taxon>
        <taxon>Ecdysozoa</taxon>
        <taxon>Nematoda</taxon>
        <taxon>Chromadorea</taxon>
        <taxon>Rhabditida</taxon>
        <taxon>Tylenchina</taxon>
        <taxon>Panagrolaimomorpha</taxon>
        <taxon>Strongyloidoidea</taxon>
        <taxon>Steinernematidae</taxon>
        <taxon>Steinernema</taxon>
    </lineage>
</organism>
<feature type="region of interest" description="Disordered" evidence="1">
    <location>
        <begin position="28"/>
        <end position="81"/>
    </location>
</feature>
<keyword evidence="2" id="KW-1185">Reference proteome</keyword>
<evidence type="ECO:0000313" key="3">
    <source>
        <dbReference type="WBParaSite" id="L893_g31513.t1"/>
    </source>
</evidence>
<feature type="compositionally biased region" description="Polar residues" evidence="1">
    <location>
        <begin position="133"/>
        <end position="142"/>
    </location>
</feature>
<dbReference type="AlphaFoldDB" id="A0A1I8A111"/>
<dbReference type="WBParaSite" id="L893_g31513.t1">
    <property type="protein sequence ID" value="L893_g31513.t1"/>
    <property type="gene ID" value="L893_g31513"/>
</dbReference>
<sequence length="197" mass="20078">MAAASQPVVAAPNPSSSTVIPHHFLSSRFALSPPPSAKPSPSSTPVTGITNGRSLRFNPIMNGSKNGESAAKKSSPPSYMAPSAWNPTLLSGHAPLVTTQKTTPIILRTPKALRTPRNTAIPKPSSPLMETPATESSMTAERSNGVAGARRKLDLDLAPPGEIDVVGACHSPSSIATPSTAASSPIPSSAAVSCAEV</sequence>
<proteinExistence type="predicted"/>
<protein>
    <submittedName>
        <fullName evidence="3">Uncharacterized protein</fullName>
    </submittedName>
</protein>
<reference evidence="3" key="1">
    <citation type="submission" date="2016-11" db="UniProtKB">
        <authorList>
            <consortium name="WormBaseParasite"/>
        </authorList>
    </citation>
    <scope>IDENTIFICATION</scope>
</reference>
<dbReference type="Proteomes" id="UP000095287">
    <property type="component" value="Unplaced"/>
</dbReference>
<evidence type="ECO:0000313" key="2">
    <source>
        <dbReference type="Proteomes" id="UP000095287"/>
    </source>
</evidence>
<name>A0A1I8A111_9BILA</name>
<feature type="region of interest" description="Disordered" evidence="1">
    <location>
        <begin position="116"/>
        <end position="148"/>
    </location>
</feature>
<feature type="compositionally biased region" description="Low complexity" evidence="1">
    <location>
        <begin position="171"/>
        <end position="191"/>
    </location>
</feature>
<feature type="region of interest" description="Disordered" evidence="1">
    <location>
        <begin position="169"/>
        <end position="197"/>
    </location>
</feature>
<accession>A0A1I8A111</accession>